<feature type="compositionally biased region" description="Polar residues" evidence="1">
    <location>
        <begin position="1092"/>
        <end position="1104"/>
    </location>
</feature>
<proteinExistence type="predicted"/>
<dbReference type="Pfam" id="PF09462">
    <property type="entry name" value="Mus7"/>
    <property type="match status" value="1"/>
</dbReference>
<feature type="compositionally biased region" description="Basic and acidic residues" evidence="1">
    <location>
        <begin position="501"/>
        <end position="511"/>
    </location>
</feature>
<feature type="region of interest" description="Disordered" evidence="1">
    <location>
        <begin position="1076"/>
        <end position="1128"/>
    </location>
</feature>
<feature type="compositionally biased region" description="Basic residues" evidence="1">
    <location>
        <begin position="997"/>
        <end position="1008"/>
    </location>
</feature>
<feature type="region of interest" description="Disordered" evidence="1">
    <location>
        <begin position="911"/>
        <end position="963"/>
    </location>
</feature>
<evidence type="ECO:0000313" key="3">
    <source>
        <dbReference type="Proteomes" id="UP001479436"/>
    </source>
</evidence>
<comment type="caution">
    <text evidence="2">The sequence shown here is derived from an EMBL/GenBank/DDBJ whole genome shotgun (WGS) entry which is preliminary data.</text>
</comment>
<feature type="region of interest" description="Disordered" evidence="1">
    <location>
        <begin position="1229"/>
        <end position="1255"/>
    </location>
</feature>
<feature type="region of interest" description="Disordered" evidence="1">
    <location>
        <begin position="551"/>
        <end position="574"/>
    </location>
</feature>
<feature type="region of interest" description="Disordered" evidence="1">
    <location>
        <begin position="984"/>
        <end position="1008"/>
    </location>
</feature>
<dbReference type="PANTHER" id="PTHR28122:SF1">
    <property type="entry name" value="E3 UBIQUITIN-PROTEIN LIGASE SUBSTRATE RECEPTOR MMS22"/>
    <property type="match status" value="1"/>
</dbReference>
<sequence length="2677" mass="306331">MNEDITEDELGILYTNQKAISHTLDTQLSEVKPHATITIEIPKRPVGLENYENNELVISSRNKAPNPTIEEISTKSANTKNDTKNLHTTVEIEIGNVNVAGDSRSCEVPDTTTPENPGHSTTPTTAEIEIAKMAGDGILYEAPNTNKPERPNHLTTPTTVEVEIGNTKVINDNMPTETPYTTRSESSNHSTAPNTTEIEIGNVKVAGDSIPYEEPETATPESPNHSATPTTLEVEVGNTTIVGNNIPPEKPDTTRSECPNHSAAPTTAEIEIGNVKVAGDSIPYEEPNITTPERLNRSTAHTTVEVEIGNAKVVGNNISPEKHDKTKLESSTRSTAIGDISLTVDDKLENSTNDLSFGEPLPSLPADIPQPRTDVQIWISPKCVENEEDSKLETTMINPIQRQTEDSQTSDDSHNNSNTLPNELISESLLVVNNEAQNIAQHEEKETSNSFDESSNMYTKYPLRKRTALSLHPYTRFSWTDPETMPNVIIDTSVLEEPIEPEDKNKQHDYYDSEGDTDYTETQTRRFANSLGKDDDLGLIPEASELQALLDDTTESNSHSRSSSHHKVQYKRKKRSKSLIVKLILPGYRRNPIQTDELSSAYGGKSFQDVDDFSETLARADEYLQALGQSEPHDVISSPRAKLGGRLVILDDEDEADTMNNQRPTGHRAIIAEPEDPETIESIHQFSRQSKHPSKLTKKNLAGKLPASFLRVYNVDNSCLQDQTTVQSKKIRQLPLQSHPLRMTEQRDSIENGRPLSPTSVFSDEMSTNSDGEIHSSIESEGDSLDVEAIQQKRYKQKRASSGVNRKQKPINFLDIYELLLDEYKDGEIPNFLRIACRRLLQKHNWGYDISDDPWSKMISFDPSFIDDDAYQEDQYTLSEWQQGGDFWRRKLRRLRRQRNALKKRVVKPYIADPKKPPTDQTLNDHNDAVEQTHNTNHSVRKRKRPSRMAIANSDDPTNPFEEIDNEDVVEHSLETSDQLIEQLVPTTPQENIAPPGKRKRVVKSKSKSKLQQKLDDATAQGFVSTVNACKKLKENGAKRKKVAAFVKALRKRQSTKDGNTFTSLDVARNVPSISSELSLSPSRLNSLHRSTGLTHTPKSSQRSAEPFYRRPVRPLLPPNTPMLNHDMSMSFKGKRQRLETIIGKIKRLSLNTTSVDNTQSLSSQLHHNLTASQNAPRNMQFTPTKMANPPARLSLLFTPKSSSSLPSTSTQMVDENLSISGTAEKLPTTSKRKRKGIAHRLSRPQGFDEKTTTTSKVSHFQALDVANDTPSSTQALHTKLNSWYMQNNPSRFTPKPLISGLWFNQNTFVGRGELHTLLQTLDSINSTKPYAARVFEVFDADIMTTATITEFARIIPPFISQFSDHLNRIWDLEKSNQKAISLESEMSVIRSANSLLDFITVFLHDRLSLASVEDKHIVYNVLGAECTYLLKRIDFLVREEWPDTSSLYWSLKTIGETYLHLICWGFYLNLNHSQLKDSTYPCFNLVDISKRLIKFLRKFKLDEFKVDSNDQGCNSWGASMFICLIHILDRLSQYTKSQEDCDESTLTTAPFWSVFNEAVLEDLTATTLDSQEWDFPPLADKGEEIWNMLFSILPLYQFNENGVFCTQRKCLSNWSLVQYLLEKTSGLLELSEKSCIPQFSHRQSRMLDHYIRSLFGRCYELCSMWQWDPDQKVLLLLYRFYEKRQFKDLSSESHPHFPHFLKEFSGLVPREVQFSDTCFHILMKFIYVSLNTWCERAVSFTANLMQEKSKREVRSFVSRISPTRVLKFTKSQTTADYSPLLNHYNLMLIFALTIPSSIKPRSTVQMKSYLNFVESDQMSRKIYIEGFTLLGLIYQYRREKILPILEVLNERMSQVTQEYLDMEDKRAIPYIPSIFGERPSDEWLSENDRMKLTHTQASVVELLELFFNQYRRLAAGEDYLITEFISTAWSIMLNPSLKFAHKIRMSCINHVNNLLKIRSQLRSVFTTGSSTIDSTNRLSSESDGRKVVHESPDDFDDFEFDDLDLDQLYFVEQQAVKTENFKTYDQPFAMALDRITTNIRELVFSKYIIDLNGTGIDEKYALHFSGIQKTVECWVDCLSISVEYGLKTWDTYFLSQSVDSWTTLNNPSGRRVISLFFSTKWLSLYKDITKYQDQIINVWFQTIVEPNFTVQHIMTSALLNQAVVPKIFYNLPIAINPKHHEHTLSKAELVRLRSAVIGAVLSNMGDDYSFNLSTNPELCSALKKRYHCYLKSMLSSLKDYFEYLNSPSLFNEKENYIKLIHDIVGNVIEHCSAIMYQSDSFSTQLPEIRYFMSKDFPLPPANHFYITQRLRGFSKLNYTADQRLQKSLVEFFQTHLETIFGQYEREKQDEQKLQALVASFLNTSKQSDNETIWNSTVASFRMFIFGTIIKRYVTCFIRRPELATLAIPAMRLLSMILDSLSDEYWSLHDPVQGITALQKEMSILFYPLTNALIQCQTDSHTNSVVHRIISRLILKIFISCIKIFRRVHIDYRHFYAHNKEWASLLEQTIKIAHLKSVLMIRDILPKSNRQTTFFQGYQDTLSTEHINITELSMLAPNRYFSFERQFPCTLMTRQIGECYSTRSLDDVSHELLATIFEFWSESASFYPKLRASIISDFSNIKIHNIFKFIENSRISNPHFKRFLEDLRPASTPYLVRFWSSHRHPNSSPVSLDLVNI</sequence>
<feature type="region of interest" description="Disordered" evidence="1">
    <location>
        <begin position="241"/>
        <end position="262"/>
    </location>
</feature>
<dbReference type="Proteomes" id="UP001479436">
    <property type="component" value="Unassembled WGS sequence"/>
</dbReference>
<dbReference type="PANTHER" id="PTHR28122">
    <property type="entry name" value="E3 UBIQUITIN-PROTEIN LIGASE SUBSTRATE RECEPTOR MMS22"/>
    <property type="match status" value="1"/>
</dbReference>
<feature type="region of interest" description="Disordered" evidence="1">
    <location>
        <begin position="744"/>
        <end position="783"/>
    </location>
</feature>
<feature type="compositionally biased region" description="Polar residues" evidence="1">
    <location>
        <begin position="757"/>
        <end position="771"/>
    </location>
</feature>
<evidence type="ECO:0000313" key="2">
    <source>
        <dbReference type="EMBL" id="KAK9767885.1"/>
    </source>
</evidence>
<gene>
    <name evidence="2" type="ORF">K7432_001948</name>
</gene>
<evidence type="ECO:0000256" key="1">
    <source>
        <dbReference type="SAM" id="MobiDB-lite"/>
    </source>
</evidence>
<feature type="region of interest" description="Disordered" evidence="1">
    <location>
        <begin position="389"/>
        <end position="420"/>
    </location>
</feature>
<feature type="region of interest" description="Disordered" evidence="1">
    <location>
        <begin position="101"/>
        <end position="123"/>
    </location>
</feature>
<keyword evidence="3" id="KW-1185">Reference proteome</keyword>
<feature type="compositionally biased region" description="Polar residues" evidence="1">
    <location>
        <begin position="110"/>
        <end position="123"/>
    </location>
</feature>
<feature type="compositionally biased region" description="Polar residues" evidence="1">
    <location>
        <begin position="393"/>
        <end position="402"/>
    </location>
</feature>
<accession>A0ABR2X287</accession>
<name>A0ABR2X287_9FUNG</name>
<feature type="compositionally biased region" description="Low complexity" evidence="1">
    <location>
        <begin position="1076"/>
        <end position="1091"/>
    </location>
</feature>
<dbReference type="EMBL" id="JASJQH010000048">
    <property type="protein sequence ID" value="KAK9767885.1"/>
    <property type="molecule type" value="Genomic_DNA"/>
</dbReference>
<protein>
    <submittedName>
        <fullName evidence="2">Uncharacterized protein</fullName>
    </submittedName>
</protein>
<reference evidence="2 3" key="1">
    <citation type="submission" date="2023-04" db="EMBL/GenBank/DDBJ databases">
        <title>Genome of Basidiobolus ranarum AG-B5.</title>
        <authorList>
            <person name="Stajich J.E."/>
            <person name="Carter-House D."/>
            <person name="Gryganskyi A."/>
        </authorList>
    </citation>
    <scope>NUCLEOTIDE SEQUENCE [LARGE SCALE GENOMIC DNA]</scope>
    <source>
        <strain evidence="2 3">AG-B5</strain>
    </source>
</reference>
<organism evidence="2 3">
    <name type="scientific">Basidiobolus ranarum</name>
    <dbReference type="NCBI Taxonomy" id="34480"/>
    <lineage>
        <taxon>Eukaryota</taxon>
        <taxon>Fungi</taxon>
        <taxon>Fungi incertae sedis</taxon>
        <taxon>Zoopagomycota</taxon>
        <taxon>Entomophthoromycotina</taxon>
        <taxon>Basidiobolomycetes</taxon>
        <taxon>Basidiobolales</taxon>
        <taxon>Basidiobolaceae</taxon>
        <taxon>Basidiobolus</taxon>
    </lineage>
</organism>
<dbReference type="InterPro" id="IPR019021">
    <property type="entry name" value="Mms22"/>
</dbReference>
<feature type="region of interest" description="Disordered" evidence="1">
    <location>
        <begin position="170"/>
        <end position="194"/>
    </location>
</feature>
<feature type="compositionally biased region" description="Basic residues" evidence="1">
    <location>
        <begin position="1231"/>
        <end position="1243"/>
    </location>
</feature>
<feature type="region of interest" description="Disordered" evidence="1">
    <location>
        <begin position="500"/>
        <end position="520"/>
    </location>
</feature>
<feature type="compositionally biased region" description="Basic and acidic residues" evidence="1">
    <location>
        <begin position="913"/>
        <end position="931"/>
    </location>
</feature>
<feature type="compositionally biased region" description="Basic residues" evidence="1">
    <location>
        <begin position="562"/>
        <end position="574"/>
    </location>
</feature>